<dbReference type="InterPro" id="IPR020635">
    <property type="entry name" value="Tyr_kinase_cat_dom"/>
</dbReference>
<dbReference type="InterPro" id="IPR000719">
    <property type="entry name" value="Prot_kinase_dom"/>
</dbReference>
<dbReference type="GO" id="GO:0005524">
    <property type="term" value="F:ATP binding"/>
    <property type="evidence" value="ECO:0007669"/>
    <property type="project" value="UniProtKB-UniRule"/>
</dbReference>
<evidence type="ECO:0000256" key="5">
    <source>
        <dbReference type="ARBA" id="ARBA00023137"/>
    </source>
</evidence>
<keyword evidence="1 9" id="KW-0808">Transferase</keyword>
<keyword evidence="2 8" id="KW-0547">Nucleotide-binding</keyword>
<keyword evidence="7" id="KW-0727">SH2 domain</keyword>
<evidence type="ECO:0000256" key="6">
    <source>
        <dbReference type="ARBA" id="ARBA00051245"/>
    </source>
</evidence>
<feature type="domain" description="SH2" evidence="11">
    <location>
        <begin position="120"/>
        <end position="210"/>
    </location>
</feature>
<dbReference type="SUPFAM" id="SSF56112">
    <property type="entry name" value="Protein kinase-like (PK-like)"/>
    <property type="match status" value="1"/>
</dbReference>
<feature type="region of interest" description="Disordered" evidence="10">
    <location>
        <begin position="80"/>
        <end position="110"/>
    </location>
</feature>
<dbReference type="SMART" id="SM00252">
    <property type="entry name" value="SH2"/>
    <property type="match status" value="1"/>
</dbReference>
<dbReference type="SMART" id="SM00219">
    <property type="entry name" value="TyrKc"/>
    <property type="match status" value="1"/>
</dbReference>
<dbReference type="Pfam" id="PF07714">
    <property type="entry name" value="PK_Tyr_Ser-Thr"/>
    <property type="match status" value="1"/>
</dbReference>
<protein>
    <recommendedName>
        <fullName evidence="9">Tyrosine-protein kinase</fullName>
        <ecNumber evidence="9">2.7.10.2</ecNumber>
    </recommendedName>
</protein>
<evidence type="ECO:0000256" key="9">
    <source>
        <dbReference type="RuleBase" id="RU362096"/>
    </source>
</evidence>
<comment type="similarity">
    <text evidence="9">Belongs to the protein kinase superfamily. Tyr protein kinase family.</text>
</comment>
<gene>
    <name evidence="13" type="ORF">CAMP_LOCUS2853</name>
</gene>
<reference evidence="13" key="1">
    <citation type="submission" date="2022-11" db="EMBL/GenBank/DDBJ databases">
        <authorList>
            <person name="Kikuchi T."/>
        </authorList>
    </citation>
    <scope>NUCLEOTIDE SEQUENCE</scope>
    <source>
        <strain evidence="13">PS1010</strain>
    </source>
</reference>
<evidence type="ECO:0000313" key="13">
    <source>
        <dbReference type="EMBL" id="CAI5440216.1"/>
    </source>
</evidence>
<dbReference type="InterPro" id="IPR017441">
    <property type="entry name" value="Protein_kinase_ATP_BS"/>
</dbReference>
<keyword evidence="14" id="KW-1185">Reference proteome</keyword>
<evidence type="ECO:0000259" key="11">
    <source>
        <dbReference type="PROSITE" id="PS50001"/>
    </source>
</evidence>
<feature type="domain" description="Protein kinase" evidence="12">
    <location>
        <begin position="222"/>
        <end position="477"/>
    </location>
</feature>
<dbReference type="InterPro" id="IPR050198">
    <property type="entry name" value="Non-receptor_tyrosine_kinases"/>
</dbReference>
<dbReference type="PANTHER" id="PTHR24418">
    <property type="entry name" value="TYROSINE-PROTEIN KINASE"/>
    <property type="match status" value="1"/>
</dbReference>
<dbReference type="InterPro" id="IPR011009">
    <property type="entry name" value="Kinase-like_dom_sf"/>
</dbReference>
<accession>A0A9P1MY08</accession>
<dbReference type="InterPro" id="IPR000980">
    <property type="entry name" value="SH2"/>
</dbReference>
<proteinExistence type="inferred from homology"/>
<dbReference type="AlphaFoldDB" id="A0A9P1MY08"/>
<keyword evidence="3 9" id="KW-0418">Kinase</keyword>
<dbReference type="Gene3D" id="1.10.510.10">
    <property type="entry name" value="Transferase(Phosphotransferase) domain 1"/>
    <property type="match status" value="1"/>
</dbReference>
<evidence type="ECO:0000256" key="7">
    <source>
        <dbReference type="PROSITE-ProRule" id="PRU00191"/>
    </source>
</evidence>
<dbReference type="Gene3D" id="3.30.505.10">
    <property type="entry name" value="SH2 domain"/>
    <property type="match status" value="1"/>
</dbReference>
<dbReference type="PROSITE" id="PS50011">
    <property type="entry name" value="PROTEIN_KINASE_DOM"/>
    <property type="match status" value="1"/>
</dbReference>
<dbReference type="CDD" id="cd00192">
    <property type="entry name" value="PTKc"/>
    <property type="match status" value="1"/>
</dbReference>
<dbReference type="FunFam" id="1.10.510.10:FF:001408">
    <property type="entry name" value="Tyrosine-protein kinase"/>
    <property type="match status" value="1"/>
</dbReference>
<dbReference type="OrthoDB" id="546826at2759"/>
<keyword evidence="4 8" id="KW-0067">ATP-binding</keyword>
<organism evidence="13 14">
    <name type="scientific">Caenorhabditis angaria</name>
    <dbReference type="NCBI Taxonomy" id="860376"/>
    <lineage>
        <taxon>Eukaryota</taxon>
        <taxon>Metazoa</taxon>
        <taxon>Ecdysozoa</taxon>
        <taxon>Nematoda</taxon>
        <taxon>Chromadorea</taxon>
        <taxon>Rhabditida</taxon>
        <taxon>Rhabditina</taxon>
        <taxon>Rhabditomorpha</taxon>
        <taxon>Rhabditoidea</taxon>
        <taxon>Rhabditidae</taxon>
        <taxon>Peloderinae</taxon>
        <taxon>Caenorhabditis</taxon>
    </lineage>
</organism>
<evidence type="ECO:0000256" key="3">
    <source>
        <dbReference type="ARBA" id="ARBA00022777"/>
    </source>
</evidence>
<dbReference type="InterPro" id="IPR036860">
    <property type="entry name" value="SH2_dom_sf"/>
</dbReference>
<dbReference type="PROSITE" id="PS50001">
    <property type="entry name" value="SH2"/>
    <property type="match status" value="1"/>
</dbReference>
<dbReference type="EMBL" id="CANHGI010000001">
    <property type="protein sequence ID" value="CAI5440216.1"/>
    <property type="molecule type" value="Genomic_DNA"/>
</dbReference>
<dbReference type="Proteomes" id="UP001152747">
    <property type="component" value="Unassembled WGS sequence"/>
</dbReference>
<dbReference type="SUPFAM" id="SSF55550">
    <property type="entry name" value="SH2 domain"/>
    <property type="match status" value="1"/>
</dbReference>
<comment type="caution">
    <text evidence="13">The sequence shown here is derived from an EMBL/GenBank/DDBJ whole genome shotgun (WGS) entry which is preliminary data.</text>
</comment>
<feature type="binding site" evidence="8">
    <location>
        <position position="255"/>
    </location>
    <ligand>
        <name>ATP</name>
        <dbReference type="ChEBI" id="CHEBI:30616"/>
    </ligand>
</feature>
<dbReference type="InterPro" id="IPR008266">
    <property type="entry name" value="Tyr_kinase_AS"/>
</dbReference>
<evidence type="ECO:0000256" key="1">
    <source>
        <dbReference type="ARBA" id="ARBA00022679"/>
    </source>
</evidence>
<evidence type="ECO:0000256" key="2">
    <source>
        <dbReference type="ARBA" id="ARBA00022741"/>
    </source>
</evidence>
<dbReference type="GO" id="GO:0004715">
    <property type="term" value="F:non-membrane spanning protein tyrosine kinase activity"/>
    <property type="evidence" value="ECO:0007669"/>
    <property type="project" value="UniProtKB-EC"/>
</dbReference>
<evidence type="ECO:0000313" key="14">
    <source>
        <dbReference type="Proteomes" id="UP001152747"/>
    </source>
</evidence>
<keyword evidence="5 9" id="KW-0829">Tyrosine-protein kinase</keyword>
<dbReference type="PROSITE" id="PS00109">
    <property type="entry name" value="PROTEIN_KINASE_TYR"/>
    <property type="match status" value="1"/>
</dbReference>
<comment type="catalytic activity">
    <reaction evidence="6 9">
        <text>L-tyrosyl-[protein] + ATP = O-phospho-L-tyrosyl-[protein] + ADP + H(+)</text>
        <dbReference type="Rhea" id="RHEA:10596"/>
        <dbReference type="Rhea" id="RHEA-COMP:10136"/>
        <dbReference type="Rhea" id="RHEA-COMP:20101"/>
        <dbReference type="ChEBI" id="CHEBI:15378"/>
        <dbReference type="ChEBI" id="CHEBI:30616"/>
        <dbReference type="ChEBI" id="CHEBI:46858"/>
        <dbReference type="ChEBI" id="CHEBI:61978"/>
        <dbReference type="ChEBI" id="CHEBI:456216"/>
        <dbReference type="EC" id="2.7.10.2"/>
    </reaction>
</comment>
<evidence type="ECO:0000256" key="8">
    <source>
        <dbReference type="PROSITE-ProRule" id="PRU10141"/>
    </source>
</evidence>
<evidence type="ECO:0000256" key="10">
    <source>
        <dbReference type="SAM" id="MobiDB-lite"/>
    </source>
</evidence>
<dbReference type="PROSITE" id="PS00107">
    <property type="entry name" value="PROTEIN_KINASE_ATP"/>
    <property type="match status" value="1"/>
</dbReference>
<sequence>MTLLESDSASTRKKVGTQPIGYQNIAFFMIYNIRYSANAQIGCVSLLDESKKSKKKKGLLCFSREEPSVPTALKTTENCSIEESPGCTGKRAKKRGAGAAGPSTDTSQRGMDDEMMAIWSKKLIEREWYHGNDGDFLVRKTTEKSVPFFCLTVLFKGQARHFPLFFENGGWTLRRLETTRKFPQLLDLLNFLAAEKRPLKPTTATLIRPVKQAKYYIQHDEIELIDKLGAGAFGEVWRGKFEKKGEEPIDVAVKKMKGETQKSKLRGFLKEAKLMRLLTHRNMVRVIGVAPMEEPLMIVIELAKNGCLKNHLRNKKCSIQKLTGFCRDTARGMAYLSSQTIIHRDLAARNLLLGAKMEVKISDFGLSESGLTEIKATKIKVPIRWLAPETIEQLIFTPKTDVWSFAVTMWEIFTFCATDPFPGLTNAEAKEIIKTKHPPMEISTNKKIHGLMCECFSRNPEKRPDFEGILKKLSPEEKNAKDCSFDYNMSNGYMSKIAYCSDYSNFCRRRLKTNSEVFHKS</sequence>
<dbReference type="PRINTS" id="PR00109">
    <property type="entry name" value="TYRKINASE"/>
</dbReference>
<evidence type="ECO:0000259" key="12">
    <source>
        <dbReference type="PROSITE" id="PS50011"/>
    </source>
</evidence>
<evidence type="ECO:0000256" key="4">
    <source>
        <dbReference type="ARBA" id="ARBA00022840"/>
    </source>
</evidence>
<dbReference type="EC" id="2.7.10.2" evidence="9"/>
<name>A0A9P1MY08_9PELO</name>
<dbReference type="InterPro" id="IPR001245">
    <property type="entry name" value="Ser-Thr/Tyr_kinase_cat_dom"/>
</dbReference>